<dbReference type="Proteomes" id="UP000056502">
    <property type="component" value="Chromosome I"/>
</dbReference>
<accession>A0A0M5LE46</accession>
<evidence type="ECO:0000313" key="1">
    <source>
        <dbReference type="EMBL" id="ALE37486.1"/>
    </source>
</evidence>
<organism evidence="1">
    <name type="scientific">Leptospira interrogans serovar Hardjo str. Norma</name>
    <dbReference type="NCBI Taxonomy" id="1279460"/>
    <lineage>
        <taxon>Bacteria</taxon>
        <taxon>Pseudomonadati</taxon>
        <taxon>Spirochaetota</taxon>
        <taxon>Spirochaetia</taxon>
        <taxon>Leptospirales</taxon>
        <taxon>Leptospiraceae</taxon>
        <taxon>Leptospira</taxon>
    </lineage>
</organism>
<protein>
    <submittedName>
        <fullName evidence="1">Uncharacterized protein</fullName>
    </submittedName>
</protein>
<dbReference type="AlphaFoldDB" id="A0A0M5LE46"/>
<sequence length="52" mass="6103">MNLSYSSAGTTTRLRFVCKMMWELLQITILRINSKIVGTYTLRKFFLAQNSR</sequence>
<evidence type="ECO:0000313" key="2">
    <source>
        <dbReference type="Proteomes" id="UP000056502"/>
    </source>
</evidence>
<dbReference type="EMBL" id="CP012603">
    <property type="protein sequence ID" value="ALE37486.1"/>
    <property type="molecule type" value="Genomic_DNA"/>
</dbReference>
<dbReference type="PATRIC" id="fig|1279460.3.peg.260"/>
<name>A0A0M5LE46_LEPIR</name>
<gene>
    <name evidence="1" type="ORF">G436_0257</name>
</gene>
<dbReference type="AntiFam" id="ANF00051">
    <property type="entry name" value="Translation of DNA tandem repeat"/>
</dbReference>
<proteinExistence type="predicted"/>
<reference evidence="1 2" key="1">
    <citation type="journal article" date="2015" name="Genome Announc.">
        <title>Whole-Genome Sequence of Leptospira interrogans Serovar Hardjo Subtype Hardjoprajitno Strain Norma, Isolated from Cattle in a Leptospirosis Outbreak in Brazil.</title>
        <authorList>
            <person name="Cosate M.R."/>
            <person name="Soares S.C."/>
            <person name="Mendes T.A."/>
            <person name="Raittz R.T."/>
            <person name="Moreira E.C."/>
            <person name="Leite R."/>
            <person name="Fernandes G.R."/>
            <person name="Haddad J.P."/>
            <person name="Ortega J.M."/>
        </authorList>
    </citation>
    <scope>NUCLEOTIDE SEQUENCE [LARGE SCALE GENOMIC DNA]</scope>
    <source>
        <strain evidence="1 2">Norma</strain>
    </source>
</reference>